<keyword evidence="3" id="KW-1185">Reference proteome</keyword>
<sequence>MYWLILVLLVGIVAAVVIWWRIMRRRQALRLFMHHSQKLTDQIVAESLTALHWPYQPPLRSAPVADVWGHGIMGFEYETATPKITITAGQLQNQLEVIATQQHIASSDPQYPAFVVTDFWERAGVVHFDVAFVTNAPTIAYLQDIQRV</sequence>
<gene>
    <name evidence="2" type="ORF">ACFQ41_08625</name>
</gene>
<reference evidence="3" key="1">
    <citation type="journal article" date="2019" name="Int. J. Syst. Evol. Microbiol.">
        <title>The Global Catalogue of Microorganisms (GCM) 10K type strain sequencing project: providing services to taxonomists for standard genome sequencing and annotation.</title>
        <authorList>
            <consortium name="The Broad Institute Genomics Platform"/>
            <consortium name="The Broad Institute Genome Sequencing Center for Infectious Disease"/>
            <person name="Wu L."/>
            <person name="Ma J."/>
        </authorList>
    </citation>
    <scope>NUCLEOTIDE SEQUENCE [LARGE SCALE GENOMIC DNA]</scope>
    <source>
        <strain evidence="3">CCM 9110</strain>
    </source>
</reference>
<evidence type="ECO:0000313" key="2">
    <source>
        <dbReference type="EMBL" id="MFD1399374.1"/>
    </source>
</evidence>
<accession>A0ABW4BFU7</accession>
<keyword evidence="1" id="KW-1133">Transmembrane helix</keyword>
<evidence type="ECO:0000256" key="1">
    <source>
        <dbReference type="SAM" id="Phobius"/>
    </source>
</evidence>
<protein>
    <submittedName>
        <fullName evidence="2">Uncharacterized protein</fullName>
    </submittedName>
</protein>
<dbReference type="EMBL" id="JBHTOA010000032">
    <property type="protein sequence ID" value="MFD1399374.1"/>
    <property type="molecule type" value="Genomic_DNA"/>
</dbReference>
<keyword evidence="1" id="KW-0472">Membrane</keyword>
<feature type="transmembrane region" description="Helical" evidence="1">
    <location>
        <begin position="6"/>
        <end position="23"/>
    </location>
</feature>
<comment type="caution">
    <text evidence="2">The sequence shown here is derived from an EMBL/GenBank/DDBJ whole genome shotgun (WGS) entry which is preliminary data.</text>
</comment>
<name>A0ABW4BFU7_9LACO</name>
<keyword evidence="1" id="KW-0812">Transmembrane</keyword>
<dbReference type="Proteomes" id="UP001597199">
    <property type="component" value="Unassembled WGS sequence"/>
</dbReference>
<evidence type="ECO:0000313" key="3">
    <source>
        <dbReference type="Proteomes" id="UP001597199"/>
    </source>
</evidence>
<dbReference type="RefSeq" id="WP_204119234.1">
    <property type="nucleotide sequence ID" value="NZ_BOLV01000012.1"/>
</dbReference>
<organism evidence="2 3">
    <name type="scientific">Lacticaseibacillus suilingensis</name>
    <dbReference type="NCBI Taxonomy" id="2799577"/>
    <lineage>
        <taxon>Bacteria</taxon>
        <taxon>Bacillati</taxon>
        <taxon>Bacillota</taxon>
        <taxon>Bacilli</taxon>
        <taxon>Lactobacillales</taxon>
        <taxon>Lactobacillaceae</taxon>
        <taxon>Lacticaseibacillus</taxon>
    </lineage>
</organism>
<proteinExistence type="predicted"/>